<comment type="caution">
    <text evidence="2">The sequence shown here is derived from an EMBL/GenBank/DDBJ whole genome shotgun (WGS) entry which is preliminary data.</text>
</comment>
<proteinExistence type="predicted"/>
<sequence length="152" mass="16406">MIKRFICIAGLAAVALAASCVQAAVVIPKDLVGIWATPGSTFNGQALLTGQAMYIDSDGTGASIAGNGNDVLGVRFVVTAYKEASHTLHLDLTESRRVIMSTVITWDPEQKIIYSEKDPSQKFGRRFDQVSTEVRKSLGLEVRTLPVEPSRP</sequence>
<dbReference type="PROSITE" id="PS51257">
    <property type="entry name" value="PROKAR_LIPOPROTEIN"/>
    <property type="match status" value="1"/>
</dbReference>
<feature type="chain" id="PRO_5037862588" description="Lipocalin-like domain-containing protein" evidence="1">
    <location>
        <begin position="24"/>
        <end position="152"/>
    </location>
</feature>
<protein>
    <recommendedName>
        <fullName evidence="4">Lipocalin-like domain-containing protein</fullName>
    </recommendedName>
</protein>
<keyword evidence="1" id="KW-0732">Signal</keyword>
<reference evidence="2" key="2">
    <citation type="submission" date="2020-09" db="EMBL/GenBank/DDBJ databases">
        <authorList>
            <person name="Sun Q."/>
            <person name="Zhou Y."/>
        </authorList>
    </citation>
    <scope>NUCLEOTIDE SEQUENCE</scope>
    <source>
        <strain evidence="2">CGMCC 1.10998</strain>
    </source>
</reference>
<dbReference type="Proteomes" id="UP000637423">
    <property type="component" value="Unassembled WGS sequence"/>
</dbReference>
<evidence type="ECO:0000313" key="2">
    <source>
        <dbReference type="EMBL" id="GGC66130.1"/>
    </source>
</evidence>
<accession>A0A916UAU7</accession>
<organism evidence="2 3">
    <name type="scientific">Undibacterium terreum</name>
    <dbReference type="NCBI Taxonomy" id="1224302"/>
    <lineage>
        <taxon>Bacteria</taxon>
        <taxon>Pseudomonadati</taxon>
        <taxon>Pseudomonadota</taxon>
        <taxon>Betaproteobacteria</taxon>
        <taxon>Burkholderiales</taxon>
        <taxon>Oxalobacteraceae</taxon>
        <taxon>Undibacterium</taxon>
    </lineage>
</organism>
<dbReference type="EMBL" id="BMED01000001">
    <property type="protein sequence ID" value="GGC66130.1"/>
    <property type="molecule type" value="Genomic_DNA"/>
</dbReference>
<reference evidence="2" key="1">
    <citation type="journal article" date="2014" name="Int. J. Syst. Evol. Microbiol.">
        <title>Complete genome sequence of Corynebacterium casei LMG S-19264T (=DSM 44701T), isolated from a smear-ripened cheese.</title>
        <authorList>
            <consortium name="US DOE Joint Genome Institute (JGI-PGF)"/>
            <person name="Walter F."/>
            <person name="Albersmeier A."/>
            <person name="Kalinowski J."/>
            <person name="Ruckert C."/>
        </authorList>
    </citation>
    <scope>NUCLEOTIDE SEQUENCE</scope>
    <source>
        <strain evidence="2">CGMCC 1.10998</strain>
    </source>
</reference>
<dbReference type="AlphaFoldDB" id="A0A916UAU7"/>
<feature type="signal peptide" evidence="1">
    <location>
        <begin position="1"/>
        <end position="23"/>
    </location>
</feature>
<name>A0A916UAU7_9BURK</name>
<keyword evidence="3" id="KW-1185">Reference proteome</keyword>
<evidence type="ECO:0000313" key="3">
    <source>
        <dbReference type="Proteomes" id="UP000637423"/>
    </source>
</evidence>
<evidence type="ECO:0000256" key="1">
    <source>
        <dbReference type="SAM" id="SignalP"/>
    </source>
</evidence>
<evidence type="ECO:0008006" key="4">
    <source>
        <dbReference type="Google" id="ProtNLM"/>
    </source>
</evidence>
<gene>
    <name evidence="2" type="ORF">GCM10011396_11430</name>
</gene>
<dbReference type="RefSeq" id="WP_188564968.1">
    <property type="nucleotide sequence ID" value="NZ_BMED01000001.1"/>
</dbReference>